<reference evidence="2" key="1">
    <citation type="journal article" date="2019" name="Sci. Rep.">
        <title>Draft genome of Tanacetum cinerariifolium, the natural source of mosquito coil.</title>
        <authorList>
            <person name="Yamashiro T."/>
            <person name="Shiraishi A."/>
            <person name="Satake H."/>
            <person name="Nakayama K."/>
        </authorList>
    </citation>
    <scope>NUCLEOTIDE SEQUENCE</scope>
</reference>
<feature type="non-terminal residue" evidence="2">
    <location>
        <position position="39"/>
    </location>
</feature>
<protein>
    <submittedName>
        <fullName evidence="2">Uncharacterized protein</fullName>
    </submittedName>
</protein>
<accession>A0A699WYN1</accession>
<evidence type="ECO:0000313" key="2">
    <source>
        <dbReference type="EMBL" id="GFD51913.1"/>
    </source>
</evidence>
<proteinExistence type="predicted"/>
<organism evidence="2">
    <name type="scientific">Tanacetum cinerariifolium</name>
    <name type="common">Dalmatian daisy</name>
    <name type="synonym">Chrysanthemum cinerariifolium</name>
    <dbReference type="NCBI Taxonomy" id="118510"/>
    <lineage>
        <taxon>Eukaryota</taxon>
        <taxon>Viridiplantae</taxon>
        <taxon>Streptophyta</taxon>
        <taxon>Embryophyta</taxon>
        <taxon>Tracheophyta</taxon>
        <taxon>Spermatophyta</taxon>
        <taxon>Magnoliopsida</taxon>
        <taxon>eudicotyledons</taxon>
        <taxon>Gunneridae</taxon>
        <taxon>Pentapetalae</taxon>
        <taxon>asterids</taxon>
        <taxon>campanulids</taxon>
        <taxon>Asterales</taxon>
        <taxon>Asteraceae</taxon>
        <taxon>Asteroideae</taxon>
        <taxon>Anthemideae</taxon>
        <taxon>Anthemidinae</taxon>
        <taxon>Tanacetum</taxon>
    </lineage>
</organism>
<gene>
    <name evidence="2" type="ORF">Tci_923882</name>
</gene>
<comment type="caution">
    <text evidence="2">The sequence shown here is derived from an EMBL/GenBank/DDBJ whole genome shotgun (WGS) entry which is preliminary data.</text>
</comment>
<name>A0A699WYN1_TANCI</name>
<dbReference type="AlphaFoldDB" id="A0A699WYN1"/>
<evidence type="ECO:0000256" key="1">
    <source>
        <dbReference type="SAM" id="MobiDB-lite"/>
    </source>
</evidence>
<sequence length="39" mass="4639">MDAPQSPNHVFNFPEAEFEEDPQEEPEEELRKISKRIPK</sequence>
<feature type="compositionally biased region" description="Acidic residues" evidence="1">
    <location>
        <begin position="16"/>
        <end position="28"/>
    </location>
</feature>
<feature type="region of interest" description="Disordered" evidence="1">
    <location>
        <begin position="1"/>
        <end position="39"/>
    </location>
</feature>
<dbReference type="EMBL" id="BKCJ011775883">
    <property type="protein sequence ID" value="GFD51913.1"/>
    <property type="molecule type" value="Genomic_DNA"/>
</dbReference>